<comment type="catalytic activity">
    <reaction evidence="9">
        <text>a 5-methoxy-2-methyl-3-(all-trans-polyprenyl)benzene-1,4-diol + AH2 + O2 = a 3-demethylubiquinol + A + H2O</text>
        <dbReference type="Rhea" id="RHEA:50908"/>
        <dbReference type="Rhea" id="RHEA-COMP:10859"/>
        <dbReference type="Rhea" id="RHEA-COMP:10914"/>
        <dbReference type="ChEBI" id="CHEBI:13193"/>
        <dbReference type="ChEBI" id="CHEBI:15377"/>
        <dbReference type="ChEBI" id="CHEBI:15379"/>
        <dbReference type="ChEBI" id="CHEBI:17499"/>
        <dbReference type="ChEBI" id="CHEBI:84167"/>
        <dbReference type="ChEBI" id="CHEBI:84422"/>
        <dbReference type="EC" id="1.14.99.60"/>
    </reaction>
</comment>
<dbReference type="GO" id="GO:0006744">
    <property type="term" value="P:ubiquinone biosynthetic process"/>
    <property type="evidence" value="ECO:0007669"/>
    <property type="project" value="UniProtKB-UniRule"/>
</dbReference>
<comment type="similarity">
    <text evidence="9">Belongs to the COQ7 family.</text>
</comment>
<comment type="function">
    <text evidence="9">Catalyzes the hydroxylation of 2-nonaprenyl-3-methyl-6-methoxy-1,4-benzoquinol during ubiquinone biosynthesis.</text>
</comment>
<dbReference type="PANTHER" id="PTHR11237">
    <property type="entry name" value="COENZYME Q10 BIOSYNTHESIS PROTEIN 7"/>
    <property type="match status" value="1"/>
</dbReference>
<evidence type="ECO:0000256" key="3">
    <source>
        <dbReference type="ARBA" id="ARBA00022688"/>
    </source>
</evidence>
<dbReference type="SUPFAM" id="SSF47240">
    <property type="entry name" value="Ferritin-like"/>
    <property type="match status" value="1"/>
</dbReference>
<keyword evidence="4 9" id="KW-0479">Metal-binding</keyword>
<dbReference type="AlphaFoldDB" id="A0A351RCP6"/>
<dbReference type="STRING" id="1132855.GCA_000384255_02427"/>
<name>A0A351RCP6_9PROT</name>
<proteinExistence type="inferred from homology"/>
<protein>
    <recommendedName>
        <fullName evidence="9">3-demethoxyubiquinol 3-hydroxylase</fullName>
        <shortName evidence="9">DMQ hydroxylase</shortName>
        <ecNumber evidence="9">1.14.99.60</ecNumber>
    </recommendedName>
    <alternativeName>
        <fullName evidence="9">2-nonaprenyl-3-methyl-6-methoxy-1,4-benzoquinol hydroxylase</fullName>
    </alternativeName>
</protein>
<dbReference type="NCBIfam" id="NF033656">
    <property type="entry name" value="DMQ_monoox_COQ7"/>
    <property type="match status" value="1"/>
</dbReference>
<feature type="binding site" evidence="9">
    <location>
        <position position="96"/>
    </location>
    <ligand>
        <name>Fe cation</name>
        <dbReference type="ChEBI" id="CHEBI:24875"/>
        <label>1</label>
    </ligand>
</feature>
<comment type="cofactor">
    <cofactor evidence="9">
        <name>Fe cation</name>
        <dbReference type="ChEBI" id="CHEBI:24875"/>
    </cofactor>
    <text evidence="9">Binds 2 iron ions per subunit.</text>
</comment>
<evidence type="ECO:0000256" key="6">
    <source>
        <dbReference type="ARBA" id="ARBA00023004"/>
    </source>
</evidence>
<evidence type="ECO:0000256" key="9">
    <source>
        <dbReference type="HAMAP-Rule" id="MF_01658"/>
    </source>
</evidence>
<dbReference type="UniPathway" id="UPA00232"/>
<dbReference type="CDD" id="cd01042">
    <property type="entry name" value="DMQH"/>
    <property type="match status" value="1"/>
</dbReference>
<keyword evidence="2 9" id="KW-1003">Cell membrane</keyword>
<dbReference type="InterPro" id="IPR009078">
    <property type="entry name" value="Ferritin-like_SF"/>
</dbReference>
<dbReference type="InterPro" id="IPR012347">
    <property type="entry name" value="Ferritin-like"/>
</dbReference>
<keyword evidence="10" id="KW-0830">Ubiquinone</keyword>
<evidence type="ECO:0000256" key="8">
    <source>
        <dbReference type="ARBA" id="ARBA00023136"/>
    </source>
</evidence>
<evidence type="ECO:0000256" key="1">
    <source>
        <dbReference type="ARBA" id="ARBA00004749"/>
    </source>
</evidence>
<feature type="binding site" evidence="9">
    <location>
        <position position="177"/>
    </location>
    <ligand>
        <name>Fe cation</name>
        <dbReference type="ChEBI" id="CHEBI:24875"/>
        <label>2</label>
    </ligand>
</feature>
<dbReference type="Pfam" id="PF03232">
    <property type="entry name" value="COQ7"/>
    <property type="match status" value="1"/>
</dbReference>
<dbReference type="Gene3D" id="1.20.1260.10">
    <property type="match status" value="1"/>
</dbReference>
<keyword evidence="7 9" id="KW-0503">Monooxygenase</keyword>
<sequence>MTFMNRLLTTDKLICAFDTGLRTLFAKPHSERAHPDTGLEEPLLNEQEKKHVSALMRINHTGEVCAQALYSGQALTAKNAATSITMQQAAREETEHLAWCESRIEALGGHTSVLNPLFYAGSFAIGAVAGALGDKWSLGFLEETEKQVGAHLASHLDQLPIADEKSRKIIEQMQTDEAKHANDAKQQGAAALPLPVKFCMKKMSELMTSTTYHI</sequence>
<organism evidence="10 11">
    <name type="scientific">Methylotenera mobilis</name>
    <dbReference type="NCBI Taxonomy" id="359408"/>
    <lineage>
        <taxon>Bacteria</taxon>
        <taxon>Pseudomonadati</taxon>
        <taxon>Pseudomonadota</taxon>
        <taxon>Betaproteobacteria</taxon>
        <taxon>Nitrosomonadales</taxon>
        <taxon>Methylophilaceae</taxon>
        <taxon>Methylotenera</taxon>
    </lineage>
</organism>
<feature type="binding site" evidence="9">
    <location>
        <position position="180"/>
    </location>
    <ligand>
        <name>Fe cation</name>
        <dbReference type="ChEBI" id="CHEBI:24875"/>
        <label>2</label>
    </ligand>
</feature>
<feature type="binding site" evidence="9">
    <location>
        <position position="93"/>
    </location>
    <ligand>
        <name>Fe cation</name>
        <dbReference type="ChEBI" id="CHEBI:24875"/>
        <label>1</label>
    </ligand>
</feature>
<dbReference type="GO" id="GO:0008682">
    <property type="term" value="F:3-demethoxyubiquinol 3-hydroxylase activity"/>
    <property type="evidence" value="ECO:0007669"/>
    <property type="project" value="UniProtKB-EC"/>
</dbReference>
<dbReference type="InterPro" id="IPR047809">
    <property type="entry name" value="COQ7_proteobact"/>
</dbReference>
<reference evidence="10 11" key="1">
    <citation type="journal article" date="2018" name="Nat. Biotechnol.">
        <title>A standardized bacterial taxonomy based on genome phylogeny substantially revises the tree of life.</title>
        <authorList>
            <person name="Parks D.H."/>
            <person name="Chuvochina M."/>
            <person name="Waite D.W."/>
            <person name="Rinke C."/>
            <person name="Skarshewski A."/>
            <person name="Chaumeil P.A."/>
            <person name="Hugenholtz P."/>
        </authorList>
    </citation>
    <scope>NUCLEOTIDE SEQUENCE [LARGE SCALE GENOMIC DNA]</scope>
    <source>
        <strain evidence="10">UBA9958</strain>
    </source>
</reference>
<dbReference type="InterPro" id="IPR011566">
    <property type="entry name" value="Ubq_synth_Coq7"/>
</dbReference>
<evidence type="ECO:0000256" key="7">
    <source>
        <dbReference type="ARBA" id="ARBA00023033"/>
    </source>
</evidence>
<accession>A0A351RCP6</accession>
<comment type="pathway">
    <text evidence="1 9">Cofactor biosynthesis; ubiquinone biosynthesis.</text>
</comment>
<evidence type="ECO:0000256" key="5">
    <source>
        <dbReference type="ARBA" id="ARBA00023002"/>
    </source>
</evidence>
<keyword evidence="8 9" id="KW-0472">Membrane</keyword>
<gene>
    <name evidence="9" type="primary">coq7</name>
    <name evidence="10" type="ORF">DCW48_09945</name>
</gene>
<feature type="binding site" evidence="9">
    <location>
        <position position="63"/>
    </location>
    <ligand>
        <name>Fe cation</name>
        <dbReference type="ChEBI" id="CHEBI:24875"/>
        <label>1</label>
    </ligand>
</feature>
<feature type="binding site" evidence="9">
    <location>
        <position position="93"/>
    </location>
    <ligand>
        <name>Fe cation</name>
        <dbReference type="ChEBI" id="CHEBI:24875"/>
        <label>2</label>
    </ligand>
</feature>
<keyword evidence="6 9" id="KW-0408">Iron</keyword>
<feature type="binding site" evidence="9">
    <location>
        <position position="177"/>
    </location>
    <ligand>
        <name>Fe cation</name>
        <dbReference type="ChEBI" id="CHEBI:24875"/>
        <label>1</label>
    </ligand>
</feature>
<dbReference type="EC" id="1.14.99.60" evidence="9"/>
<comment type="subcellular location">
    <subcellularLocation>
        <location evidence="9">Cell membrane</location>
        <topology evidence="9">Peripheral membrane protein</topology>
    </subcellularLocation>
</comment>
<evidence type="ECO:0000313" key="11">
    <source>
        <dbReference type="Proteomes" id="UP000264313"/>
    </source>
</evidence>
<comment type="caution">
    <text evidence="10">The sequence shown here is derived from an EMBL/GenBank/DDBJ whole genome shotgun (WGS) entry which is preliminary data.</text>
</comment>
<dbReference type="PANTHER" id="PTHR11237:SF4">
    <property type="entry name" value="5-DEMETHOXYUBIQUINONE HYDROXYLASE, MITOCHONDRIAL"/>
    <property type="match status" value="1"/>
</dbReference>
<dbReference type="Proteomes" id="UP000264313">
    <property type="component" value="Unassembled WGS sequence"/>
</dbReference>
<keyword evidence="3 9" id="KW-0831">Ubiquinone biosynthesis</keyword>
<feature type="binding site" evidence="9">
    <location>
        <position position="145"/>
    </location>
    <ligand>
        <name>Fe cation</name>
        <dbReference type="ChEBI" id="CHEBI:24875"/>
        <label>2</label>
    </ligand>
</feature>
<dbReference type="GO" id="GO:0005886">
    <property type="term" value="C:plasma membrane"/>
    <property type="evidence" value="ECO:0007669"/>
    <property type="project" value="UniProtKB-SubCell"/>
</dbReference>
<evidence type="ECO:0000256" key="2">
    <source>
        <dbReference type="ARBA" id="ARBA00022475"/>
    </source>
</evidence>
<dbReference type="HAMAP" id="MF_01658">
    <property type="entry name" value="COQ7"/>
    <property type="match status" value="1"/>
</dbReference>
<dbReference type="GO" id="GO:0046872">
    <property type="term" value="F:metal ion binding"/>
    <property type="evidence" value="ECO:0007669"/>
    <property type="project" value="UniProtKB-KW"/>
</dbReference>
<evidence type="ECO:0000256" key="4">
    <source>
        <dbReference type="ARBA" id="ARBA00022723"/>
    </source>
</evidence>
<keyword evidence="5 9" id="KW-0560">Oxidoreductase</keyword>
<evidence type="ECO:0000313" key="10">
    <source>
        <dbReference type="EMBL" id="HBA09817.1"/>
    </source>
</evidence>
<dbReference type="EMBL" id="DNAA01000231">
    <property type="protein sequence ID" value="HBA09817.1"/>
    <property type="molecule type" value="Genomic_DNA"/>
</dbReference>